<evidence type="ECO:0000313" key="4">
    <source>
        <dbReference type="Proteomes" id="UP001597541"/>
    </source>
</evidence>
<feature type="domain" description="HIT" evidence="2">
    <location>
        <begin position="4"/>
        <end position="113"/>
    </location>
</feature>
<dbReference type="InterPro" id="IPR011146">
    <property type="entry name" value="HIT-like"/>
</dbReference>
<dbReference type="RefSeq" id="WP_377602518.1">
    <property type="nucleotide sequence ID" value="NZ_JBHUME010000007.1"/>
</dbReference>
<organism evidence="3 4">
    <name type="scientific">Paenibacillus gansuensis</name>
    <dbReference type="NCBI Taxonomy" id="306542"/>
    <lineage>
        <taxon>Bacteria</taxon>
        <taxon>Bacillati</taxon>
        <taxon>Bacillota</taxon>
        <taxon>Bacilli</taxon>
        <taxon>Bacillales</taxon>
        <taxon>Paenibacillaceae</taxon>
        <taxon>Paenibacillus</taxon>
    </lineage>
</organism>
<protein>
    <submittedName>
        <fullName evidence="3">Histidine triad nucleotide-binding protein</fullName>
    </submittedName>
</protein>
<dbReference type="CDD" id="cd01276">
    <property type="entry name" value="PKCI_related"/>
    <property type="match status" value="1"/>
</dbReference>
<accession>A0ABW5PE51</accession>
<dbReference type="PRINTS" id="PR00332">
    <property type="entry name" value="HISTRIAD"/>
</dbReference>
<evidence type="ECO:0000256" key="1">
    <source>
        <dbReference type="PROSITE-ProRule" id="PRU00464"/>
    </source>
</evidence>
<dbReference type="Pfam" id="PF11969">
    <property type="entry name" value="DcpS_C"/>
    <property type="match status" value="1"/>
</dbReference>
<gene>
    <name evidence="3" type="ORF">ACFSUF_09935</name>
</gene>
<dbReference type="InterPro" id="IPR001310">
    <property type="entry name" value="Histidine_triad_HIT"/>
</dbReference>
<comment type="caution">
    <text evidence="3">The sequence shown here is derived from an EMBL/GenBank/DDBJ whole genome shotgun (WGS) entry which is preliminary data.</text>
</comment>
<dbReference type="PROSITE" id="PS51084">
    <property type="entry name" value="HIT_2"/>
    <property type="match status" value="1"/>
</dbReference>
<dbReference type="PANTHER" id="PTHR23089">
    <property type="entry name" value="HISTIDINE TRIAD HIT PROTEIN"/>
    <property type="match status" value="1"/>
</dbReference>
<dbReference type="EMBL" id="JBHUME010000007">
    <property type="protein sequence ID" value="MFD2612740.1"/>
    <property type="molecule type" value="Genomic_DNA"/>
</dbReference>
<sequence length="113" mass="12486">MDCIFCKIVEGMIPSAKVFENDRILAFRDISPAAPTHVLIIPKKHIATMNDVQPEDLQLIGEIHQAAQQIAKEEGISESGYRLINNCGKDSGQLVYHIHYHLVGGRNLGPLLA</sequence>
<dbReference type="SUPFAM" id="SSF54197">
    <property type="entry name" value="HIT-like"/>
    <property type="match status" value="1"/>
</dbReference>
<feature type="short sequence motif" description="Histidine triad motif" evidence="1">
    <location>
        <begin position="97"/>
        <end position="101"/>
    </location>
</feature>
<dbReference type="Proteomes" id="UP001597541">
    <property type="component" value="Unassembled WGS sequence"/>
</dbReference>
<reference evidence="4" key="1">
    <citation type="journal article" date="2019" name="Int. J. Syst. Evol. Microbiol.">
        <title>The Global Catalogue of Microorganisms (GCM) 10K type strain sequencing project: providing services to taxonomists for standard genome sequencing and annotation.</title>
        <authorList>
            <consortium name="The Broad Institute Genomics Platform"/>
            <consortium name="The Broad Institute Genome Sequencing Center for Infectious Disease"/>
            <person name="Wu L."/>
            <person name="Ma J."/>
        </authorList>
    </citation>
    <scope>NUCLEOTIDE SEQUENCE [LARGE SCALE GENOMIC DNA]</scope>
    <source>
        <strain evidence="4">KCTC 3950</strain>
    </source>
</reference>
<dbReference type="Gene3D" id="3.30.428.10">
    <property type="entry name" value="HIT-like"/>
    <property type="match status" value="1"/>
</dbReference>
<dbReference type="InterPro" id="IPR036265">
    <property type="entry name" value="HIT-like_sf"/>
</dbReference>
<evidence type="ECO:0000259" key="2">
    <source>
        <dbReference type="PROSITE" id="PS51084"/>
    </source>
</evidence>
<name>A0ABW5PE51_9BACL</name>
<keyword evidence="4" id="KW-1185">Reference proteome</keyword>
<evidence type="ECO:0000313" key="3">
    <source>
        <dbReference type="EMBL" id="MFD2612740.1"/>
    </source>
</evidence>
<proteinExistence type="predicted"/>